<name>A0AC34FGW5_9BILA</name>
<evidence type="ECO:0000313" key="2">
    <source>
        <dbReference type="WBParaSite" id="ES5_v2.g16422.t1"/>
    </source>
</evidence>
<evidence type="ECO:0000313" key="1">
    <source>
        <dbReference type="Proteomes" id="UP000887579"/>
    </source>
</evidence>
<dbReference type="Proteomes" id="UP000887579">
    <property type="component" value="Unplaced"/>
</dbReference>
<sequence length="360" mass="41668">MDTEDSDNEKEAGDEKTVPAKPVVEEVKEATTTKSADTEEASVKESVPQMPPPADEHDINDDDEMNSYLRVCLVPTSSKYRNYEVLAEWKDRIDFRTKQKNSRELNDFVRFFDKKEFILFNDECRNPELFVIEGTFTIKQIYSKDLEIENVPQEHCQLYDAEDGKDFTLVAGKKEIKVHKSVLIHNSPVFAAALNGNEWKEGAERKYAIPDFSHNIVQTAVSLIYGHVFVDCLTKDEYVSLFQFADKYQMDELKKAVKESIILTPHNICEYLNLCHAKNCEELLDYCLQYMLIFSQNGYPIANKDSLNPEVKILFADRTMEEPQKHRVAPKNNYYSIQNEKEKHEDKGETHFVGSSLCEW</sequence>
<accession>A0AC34FGW5</accession>
<reference evidence="2" key="1">
    <citation type="submission" date="2022-11" db="UniProtKB">
        <authorList>
            <consortium name="WormBaseParasite"/>
        </authorList>
    </citation>
    <scope>IDENTIFICATION</scope>
</reference>
<organism evidence="1 2">
    <name type="scientific">Panagrolaimus sp. ES5</name>
    <dbReference type="NCBI Taxonomy" id="591445"/>
    <lineage>
        <taxon>Eukaryota</taxon>
        <taxon>Metazoa</taxon>
        <taxon>Ecdysozoa</taxon>
        <taxon>Nematoda</taxon>
        <taxon>Chromadorea</taxon>
        <taxon>Rhabditida</taxon>
        <taxon>Tylenchina</taxon>
        <taxon>Panagrolaimomorpha</taxon>
        <taxon>Panagrolaimoidea</taxon>
        <taxon>Panagrolaimidae</taxon>
        <taxon>Panagrolaimus</taxon>
    </lineage>
</organism>
<dbReference type="WBParaSite" id="ES5_v2.g16422.t1">
    <property type="protein sequence ID" value="ES5_v2.g16422.t1"/>
    <property type="gene ID" value="ES5_v2.g16422"/>
</dbReference>
<protein>
    <submittedName>
        <fullName evidence="2">BTB domain-containing protein</fullName>
    </submittedName>
</protein>
<proteinExistence type="predicted"/>